<proteinExistence type="predicted"/>
<dbReference type="GO" id="GO:0005737">
    <property type="term" value="C:cytoplasm"/>
    <property type="evidence" value="ECO:0007669"/>
    <property type="project" value="TreeGrafter"/>
</dbReference>
<dbReference type="SUPFAM" id="SSF52058">
    <property type="entry name" value="L domain-like"/>
    <property type="match status" value="1"/>
</dbReference>
<name>A0AAV2Z3V2_9STRA</name>
<evidence type="ECO:0000256" key="1">
    <source>
        <dbReference type="ARBA" id="ARBA00022614"/>
    </source>
</evidence>
<sequence length="243" mass="27715">MRPGKEGEESSPEETSDGVNGENDDCLERRIEVCRQKTAGAELDLSKLELTEFPVEIFALFPTLRKLNLRKNGLKALPDELSRRFPHLTSLNVAENELTILPEEIGAFKHLQKLSLERNALHRLPASMAKLENLEELNLKDNHLKMLCDSKDNDEFGAKFMRLKVLQVANNQLELIPRSFGELPCLKTVDLSGNGEIDVVPEKVRRLHERNVIVHSRSKRRELISRALRVRRAVAHTMTLQTK</sequence>
<evidence type="ECO:0000313" key="4">
    <source>
        <dbReference type="EMBL" id="DBA00450.1"/>
    </source>
</evidence>
<dbReference type="InterPro" id="IPR003591">
    <property type="entry name" value="Leu-rich_rpt_typical-subtyp"/>
</dbReference>
<dbReference type="Proteomes" id="UP001146120">
    <property type="component" value="Unassembled WGS sequence"/>
</dbReference>
<dbReference type="Pfam" id="PF13855">
    <property type="entry name" value="LRR_8"/>
    <property type="match status" value="1"/>
</dbReference>
<dbReference type="InterPro" id="IPR050216">
    <property type="entry name" value="LRR_domain-containing"/>
</dbReference>
<evidence type="ECO:0000313" key="5">
    <source>
        <dbReference type="Proteomes" id="UP001146120"/>
    </source>
</evidence>
<evidence type="ECO:0000256" key="3">
    <source>
        <dbReference type="SAM" id="MobiDB-lite"/>
    </source>
</evidence>
<keyword evidence="2" id="KW-0677">Repeat</keyword>
<accession>A0AAV2Z3V2</accession>
<dbReference type="Pfam" id="PF00560">
    <property type="entry name" value="LRR_1"/>
    <property type="match status" value="1"/>
</dbReference>
<reference evidence="4" key="1">
    <citation type="submission" date="2022-11" db="EMBL/GenBank/DDBJ databases">
        <authorList>
            <person name="Morgan W.R."/>
            <person name="Tartar A."/>
        </authorList>
    </citation>
    <scope>NUCLEOTIDE SEQUENCE</scope>
    <source>
        <strain evidence="4">ARSEF 373</strain>
    </source>
</reference>
<comment type="caution">
    <text evidence="4">The sequence shown here is derived from an EMBL/GenBank/DDBJ whole genome shotgun (WGS) entry which is preliminary data.</text>
</comment>
<dbReference type="Gene3D" id="3.80.10.10">
    <property type="entry name" value="Ribonuclease Inhibitor"/>
    <property type="match status" value="1"/>
</dbReference>
<keyword evidence="5" id="KW-1185">Reference proteome</keyword>
<dbReference type="SMART" id="SM00369">
    <property type="entry name" value="LRR_TYP"/>
    <property type="match status" value="5"/>
</dbReference>
<reference evidence="4" key="2">
    <citation type="journal article" date="2023" name="Microbiol Resour">
        <title>Decontamination and Annotation of the Draft Genome Sequence of the Oomycete Lagenidium giganteum ARSEF 373.</title>
        <authorList>
            <person name="Morgan W.R."/>
            <person name="Tartar A."/>
        </authorList>
    </citation>
    <scope>NUCLEOTIDE SEQUENCE</scope>
    <source>
        <strain evidence="4">ARSEF 373</strain>
    </source>
</reference>
<feature type="region of interest" description="Disordered" evidence="3">
    <location>
        <begin position="1"/>
        <end position="23"/>
    </location>
</feature>
<organism evidence="4 5">
    <name type="scientific">Lagenidium giganteum</name>
    <dbReference type="NCBI Taxonomy" id="4803"/>
    <lineage>
        <taxon>Eukaryota</taxon>
        <taxon>Sar</taxon>
        <taxon>Stramenopiles</taxon>
        <taxon>Oomycota</taxon>
        <taxon>Peronosporomycetes</taxon>
        <taxon>Pythiales</taxon>
        <taxon>Pythiaceae</taxon>
    </lineage>
</organism>
<dbReference type="InterPro" id="IPR032675">
    <property type="entry name" value="LRR_dom_sf"/>
</dbReference>
<dbReference type="SMART" id="SM00364">
    <property type="entry name" value="LRR_BAC"/>
    <property type="match status" value="5"/>
</dbReference>
<dbReference type="EMBL" id="DAKRPA010000063">
    <property type="protein sequence ID" value="DBA00450.1"/>
    <property type="molecule type" value="Genomic_DNA"/>
</dbReference>
<keyword evidence="1" id="KW-0433">Leucine-rich repeat</keyword>
<gene>
    <name evidence="4" type="ORF">N0F65_002693</name>
</gene>
<dbReference type="PANTHER" id="PTHR48051:SF1">
    <property type="entry name" value="RAS SUPPRESSOR PROTEIN 1"/>
    <property type="match status" value="1"/>
</dbReference>
<dbReference type="InterPro" id="IPR001611">
    <property type="entry name" value="Leu-rich_rpt"/>
</dbReference>
<protein>
    <submittedName>
        <fullName evidence="4">Uncharacterized protein</fullName>
    </submittedName>
</protein>
<dbReference type="PANTHER" id="PTHR48051">
    <property type="match status" value="1"/>
</dbReference>
<evidence type="ECO:0000256" key="2">
    <source>
        <dbReference type="ARBA" id="ARBA00022737"/>
    </source>
</evidence>
<dbReference type="AlphaFoldDB" id="A0AAV2Z3V2"/>